<dbReference type="PANTHER" id="PTHR12234:SF5">
    <property type="entry name" value="PUTATIVE, EXPRESSED-RELATED"/>
    <property type="match status" value="1"/>
</dbReference>
<dbReference type="InterPro" id="IPR022384">
    <property type="entry name" value="FormiminoTrfase_cat_dom_sf"/>
</dbReference>
<evidence type="ECO:0000313" key="3">
    <source>
        <dbReference type="Proteomes" id="UP000195402"/>
    </source>
</evidence>
<protein>
    <submittedName>
        <fullName evidence="2">Formiminotransferase</fullName>
    </submittedName>
</protein>
<accession>A0A200QTX4</accession>
<comment type="caution">
    <text evidence="2">The sequence shown here is derived from an EMBL/GenBank/DDBJ whole genome shotgun (WGS) entry which is preliminary data.</text>
</comment>
<dbReference type="Gene3D" id="3.30.990.10">
    <property type="entry name" value="Formiminotransferase, N-terminal subdomain"/>
    <property type="match status" value="1"/>
</dbReference>
<gene>
    <name evidence="2" type="ORF">BVC80_1781g36</name>
</gene>
<name>A0A200QTX4_MACCD</name>
<dbReference type="Proteomes" id="UP000195402">
    <property type="component" value="Unassembled WGS sequence"/>
</dbReference>
<dbReference type="OrthoDB" id="48036at2759"/>
<dbReference type="InParanoid" id="A0A200QTX4"/>
<dbReference type="InterPro" id="IPR051623">
    <property type="entry name" value="FTCD"/>
</dbReference>
<dbReference type="Pfam" id="PF07837">
    <property type="entry name" value="FTCD_N"/>
    <property type="match status" value="1"/>
</dbReference>
<dbReference type="SMART" id="SM01222">
    <property type="entry name" value="FTCD_N"/>
    <property type="match status" value="1"/>
</dbReference>
<dbReference type="STRING" id="56857.A0A200QTX4"/>
<dbReference type="GO" id="GO:0016740">
    <property type="term" value="F:transferase activity"/>
    <property type="evidence" value="ECO:0007669"/>
    <property type="project" value="UniProtKB-KW"/>
</dbReference>
<evidence type="ECO:0000259" key="1">
    <source>
        <dbReference type="SMART" id="SM01222"/>
    </source>
</evidence>
<dbReference type="InterPro" id="IPR037064">
    <property type="entry name" value="Formiminotransferase_N_sf"/>
</dbReference>
<dbReference type="PANTHER" id="PTHR12234">
    <property type="entry name" value="FORMIMINOTRANSFERASE-CYCLODEAMINASE"/>
    <property type="match status" value="1"/>
</dbReference>
<dbReference type="OMA" id="WAQPEQV"/>
<keyword evidence="3" id="KW-1185">Reference proteome</keyword>
<dbReference type="InterPro" id="IPR037070">
    <property type="entry name" value="Formiminotransferase_C_sf"/>
</dbReference>
<proteinExistence type="predicted"/>
<keyword evidence="2" id="KW-0808">Transferase</keyword>
<sequence length="311" mass="34311">MKNMMKQEQSMLLCCKLYISESRNHAALEYIERAAAVLDGETVIMKKFQDRAYNRIKYSLVSYVVHDSTGSPIYSPMQQTVLAMVEAAYETINLELHSGAHPRLGVVDHICFHPLGEGSLEDAAWLAKSVAVDIGNKFQVPVFLYGDAHPTGKALDTIRRDLGYFQPNYMGHQWAGWAIPEVLPEKPDVGPTQVSEAKGIVVIGASPWVDSYNVPITSIDVSVTRKIARMVSARGGGLPAVQAIGLVHGEDSTHEIACMLLEPNQVGADQVQNQIELIAAQKGLDQVEKGYFTDFSQETILEKYKKLVCAY</sequence>
<evidence type="ECO:0000313" key="2">
    <source>
        <dbReference type="EMBL" id="OVA13901.1"/>
    </source>
</evidence>
<dbReference type="AlphaFoldDB" id="A0A200QTX4"/>
<dbReference type="SUPFAM" id="SSF55116">
    <property type="entry name" value="Formiminotransferase domain of formiminotransferase-cyclodeaminase"/>
    <property type="match status" value="1"/>
</dbReference>
<feature type="domain" description="Formiminotransferase N-terminal subdomain" evidence="1">
    <location>
        <begin position="11"/>
        <end position="207"/>
    </location>
</feature>
<dbReference type="Gene3D" id="3.30.70.670">
    <property type="entry name" value="Formiminotransferase, C-terminal subdomain"/>
    <property type="match status" value="1"/>
</dbReference>
<dbReference type="EMBL" id="MVGT01001068">
    <property type="protein sequence ID" value="OVA13901.1"/>
    <property type="molecule type" value="Genomic_DNA"/>
</dbReference>
<organism evidence="2 3">
    <name type="scientific">Macleaya cordata</name>
    <name type="common">Five-seeded plume-poppy</name>
    <name type="synonym">Bocconia cordata</name>
    <dbReference type="NCBI Taxonomy" id="56857"/>
    <lineage>
        <taxon>Eukaryota</taxon>
        <taxon>Viridiplantae</taxon>
        <taxon>Streptophyta</taxon>
        <taxon>Embryophyta</taxon>
        <taxon>Tracheophyta</taxon>
        <taxon>Spermatophyta</taxon>
        <taxon>Magnoliopsida</taxon>
        <taxon>Ranunculales</taxon>
        <taxon>Papaveraceae</taxon>
        <taxon>Papaveroideae</taxon>
        <taxon>Macleaya</taxon>
    </lineage>
</organism>
<dbReference type="InterPro" id="IPR012886">
    <property type="entry name" value="Formiminotransferase_N"/>
</dbReference>
<reference evidence="2 3" key="1">
    <citation type="journal article" date="2017" name="Mol. Plant">
        <title>The Genome of Medicinal Plant Macleaya cordata Provides New Insights into Benzylisoquinoline Alkaloids Metabolism.</title>
        <authorList>
            <person name="Liu X."/>
            <person name="Liu Y."/>
            <person name="Huang P."/>
            <person name="Ma Y."/>
            <person name="Qing Z."/>
            <person name="Tang Q."/>
            <person name="Cao H."/>
            <person name="Cheng P."/>
            <person name="Zheng Y."/>
            <person name="Yuan Z."/>
            <person name="Zhou Y."/>
            <person name="Liu J."/>
            <person name="Tang Z."/>
            <person name="Zhuo Y."/>
            <person name="Zhang Y."/>
            <person name="Yu L."/>
            <person name="Huang J."/>
            <person name="Yang P."/>
            <person name="Peng Q."/>
            <person name="Zhang J."/>
            <person name="Jiang W."/>
            <person name="Zhang Z."/>
            <person name="Lin K."/>
            <person name="Ro D.K."/>
            <person name="Chen X."/>
            <person name="Xiong X."/>
            <person name="Shang Y."/>
            <person name="Huang S."/>
            <person name="Zeng J."/>
        </authorList>
    </citation>
    <scope>NUCLEOTIDE SEQUENCE [LARGE SCALE GENOMIC DNA]</scope>
    <source>
        <strain evidence="3">cv. BLH2017</strain>
        <tissue evidence="2">Root</tissue>
    </source>
</reference>
<dbReference type="GO" id="GO:0005542">
    <property type="term" value="F:folic acid binding"/>
    <property type="evidence" value="ECO:0007669"/>
    <property type="project" value="InterPro"/>
</dbReference>